<feature type="signal peptide" evidence="7">
    <location>
        <begin position="1"/>
        <end position="31"/>
    </location>
</feature>
<dbReference type="CDD" id="cd00082">
    <property type="entry name" value="HisKA"/>
    <property type="match status" value="1"/>
</dbReference>
<keyword evidence="4" id="KW-0808">Transferase</keyword>
<keyword evidence="10" id="KW-1185">Reference proteome</keyword>
<dbReference type="InterPro" id="IPR003661">
    <property type="entry name" value="HisK_dim/P_dom"/>
</dbReference>
<dbReference type="SMART" id="SM00387">
    <property type="entry name" value="HATPase_c"/>
    <property type="match status" value="1"/>
</dbReference>
<dbReference type="InterPro" id="IPR005467">
    <property type="entry name" value="His_kinase_dom"/>
</dbReference>
<dbReference type="Gene3D" id="1.10.287.130">
    <property type="match status" value="1"/>
</dbReference>
<dbReference type="PROSITE" id="PS50109">
    <property type="entry name" value="HIS_KIN"/>
    <property type="match status" value="1"/>
</dbReference>
<evidence type="ECO:0000256" key="3">
    <source>
        <dbReference type="ARBA" id="ARBA00022553"/>
    </source>
</evidence>
<dbReference type="SMART" id="SM00388">
    <property type="entry name" value="HisKA"/>
    <property type="match status" value="1"/>
</dbReference>
<dbReference type="OrthoDB" id="9801651at2"/>
<evidence type="ECO:0000256" key="2">
    <source>
        <dbReference type="ARBA" id="ARBA00012438"/>
    </source>
</evidence>
<protein>
    <recommendedName>
        <fullName evidence="2">histidine kinase</fullName>
        <ecNumber evidence="2">2.7.13.3</ecNumber>
    </recommendedName>
</protein>
<evidence type="ECO:0000256" key="7">
    <source>
        <dbReference type="SAM" id="SignalP"/>
    </source>
</evidence>
<feature type="chain" id="PRO_5011604415" description="histidine kinase" evidence="7">
    <location>
        <begin position="32"/>
        <end position="470"/>
    </location>
</feature>
<organism evidence="9 10">
    <name type="scientific">Rubrimonas cliftonensis</name>
    <dbReference type="NCBI Taxonomy" id="89524"/>
    <lineage>
        <taxon>Bacteria</taxon>
        <taxon>Pseudomonadati</taxon>
        <taxon>Pseudomonadota</taxon>
        <taxon>Alphaproteobacteria</taxon>
        <taxon>Rhodobacterales</taxon>
        <taxon>Paracoccaceae</taxon>
        <taxon>Rubrimonas</taxon>
    </lineage>
</organism>
<accession>A0A1H3YHZ0</accession>
<dbReference type="InterPro" id="IPR036890">
    <property type="entry name" value="HATPase_C_sf"/>
</dbReference>
<evidence type="ECO:0000256" key="1">
    <source>
        <dbReference type="ARBA" id="ARBA00000085"/>
    </source>
</evidence>
<dbReference type="EC" id="2.7.13.3" evidence="2"/>
<dbReference type="AlphaFoldDB" id="A0A1H3YHZ0"/>
<gene>
    <name evidence="9" type="ORF">SAMN05444370_103110</name>
</gene>
<evidence type="ECO:0000259" key="8">
    <source>
        <dbReference type="PROSITE" id="PS50109"/>
    </source>
</evidence>
<reference evidence="9 10" key="1">
    <citation type="submission" date="2016-10" db="EMBL/GenBank/DDBJ databases">
        <authorList>
            <person name="de Groot N.N."/>
        </authorList>
    </citation>
    <scope>NUCLEOTIDE SEQUENCE [LARGE SCALE GENOMIC DNA]</scope>
    <source>
        <strain evidence="9 10">DSM 15345</strain>
    </source>
</reference>
<dbReference type="PRINTS" id="PR00344">
    <property type="entry name" value="BCTRLSENSOR"/>
</dbReference>
<dbReference type="Pfam" id="PF00512">
    <property type="entry name" value="HisKA"/>
    <property type="match status" value="1"/>
</dbReference>
<dbReference type="SUPFAM" id="SSF47384">
    <property type="entry name" value="Homodimeric domain of signal transducing histidine kinase"/>
    <property type="match status" value="1"/>
</dbReference>
<dbReference type="EMBL" id="FNQM01000003">
    <property type="protein sequence ID" value="SEA11210.1"/>
    <property type="molecule type" value="Genomic_DNA"/>
</dbReference>
<dbReference type="PANTHER" id="PTHR43711">
    <property type="entry name" value="TWO-COMPONENT HISTIDINE KINASE"/>
    <property type="match status" value="1"/>
</dbReference>
<keyword evidence="6" id="KW-0902">Two-component regulatory system</keyword>
<dbReference type="Pfam" id="PF02518">
    <property type="entry name" value="HATPase_c"/>
    <property type="match status" value="1"/>
</dbReference>
<dbReference type="SUPFAM" id="SSF55874">
    <property type="entry name" value="ATPase domain of HSP90 chaperone/DNA topoisomerase II/histidine kinase"/>
    <property type="match status" value="1"/>
</dbReference>
<dbReference type="InterPro" id="IPR050736">
    <property type="entry name" value="Sensor_HK_Regulatory"/>
</dbReference>
<dbReference type="STRING" id="89524.SAMN05444370_103110"/>
<proteinExistence type="predicted"/>
<evidence type="ECO:0000313" key="10">
    <source>
        <dbReference type="Proteomes" id="UP000198703"/>
    </source>
</evidence>
<dbReference type="InterPro" id="IPR004358">
    <property type="entry name" value="Sig_transdc_His_kin-like_C"/>
</dbReference>
<feature type="domain" description="Histidine kinase" evidence="8">
    <location>
        <begin position="229"/>
        <end position="450"/>
    </location>
</feature>
<dbReference type="Proteomes" id="UP000198703">
    <property type="component" value="Unassembled WGS sequence"/>
</dbReference>
<keyword evidence="3" id="KW-0597">Phosphoprotein</keyword>
<dbReference type="GO" id="GO:0000155">
    <property type="term" value="F:phosphorelay sensor kinase activity"/>
    <property type="evidence" value="ECO:0007669"/>
    <property type="project" value="InterPro"/>
</dbReference>
<dbReference type="RefSeq" id="WP_093250300.1">
    <property type="nucleotide sequence ID" value="NZ_FNQM01000003.1"/>
</dbReference>
<dbReference type="PANTHER" id="PTHR43711:SF29">
    <property type="entry name" value="HISTIDINE KINASE"/>
    <property type="match status" value="1"/>
</dbReference>
<evidence type="ECO:0000256" key="4">
    <source>
        <dbReference type="ARBA" id="ARBA00022679"/>
    </source>
</evidence>
<keyword evidence="7" id="KW-0732">Signal</keyword>
<evidence type="ECO:0000256" key="6">
    <source>
        <dbReference type="ARBA" id="ARBA00023012"/>
    </source>
</evidence>
<name>A0A1H3YHZ0_9RHOB</name>
<evidence type="ECO:0000313" key="9">
    <source>
        <dbReference type="EMBL" id="SEA11210.1"/>
    </source>
</evidence>
<keyword evidence="5" id="KW-0418">Kinase</keyword>
<comment type="catalytic activity">
    <reaction evidence="1">
        <text>ATP + protein L-histidine = ADP + protein N-phospho-L-histidine.</text>
        <dbReference type="EC" id="2.7.13.3"/>
    </reaction>
</comment>
<evidence type="ECO:0000256" key="5">
    <source>
        <dbReference type="ARBA" id="ARBA00022777"/>
    </source>
</evidence>
<sequence>MKGFPFCSLRRPVVRAALSLVAAAAVVAALAAHRAGAQRMQGQVAYTIASSSWHLSETLFEAQRLALSLDDVRADLASLDMASQRLEILWSRVDLLLNFANGLGRLDEAVGADTRATMARIEAGLAEAAASDANALRALSDEAVAMAARIRAVWIEQMANGRYEMLTDEMAELRVRQTVSEIAIAVALLALLGHLAFELIMAQRALQRELTLRREAGAGLRARSDFLATVSHELRTPLNGILGLSALLSRDPVSARQQALVKGIQSSGALLLRRIEAMLDFVQICSGTYALQEVDITLGALAEEVAAPFFEAAEAKGLRLQTACQPDPQAMLRIDADALGKALRELMDNAVKFTATGGVTLRLSCDGRAGGGLRLRAVVEDSGVGLSGTDIHALFGEFIVGDASPGRRQGGVGLGLALAQGLVARLGGRMGATSAAGGGALFWIHAPAGSPAAVAAAGAEDRVATPSAAA</sequence>
<dbReference type="InterPro" id="IPR003594">
    <property type="entry name" value="HATPase_dom"/>
</dbReference>
<dbReference type="InterPro" id="IPR036097">
    <property type="entry name" value="HisK_dim/P_sf"/>
</dbReference>
<dbReference type="Gene3D" id="3.30.565.10">
    <property type="entry name" value="Histidine kinase-like ATPase, C-terminal domain"/>
    <property type="match status" value="1"/>
</dbReference>